<accession>A0ABP9K418</accession>
<comment type="caution">
    <text evidence="1">The sequence shown here is derived from an EMBL/GenBank/DDBJ whole genome shotgun (WGS) entry which is preliminary data.</text>
</comment>
<evidence type="ECO:0000313" key="2">
    <source>
        <dbReference type="Proteomes" id="UP001500603"/>
    </source>
</evidence>
<organism evidence="1 2">
    <name type="scientific">Nocardia callitridis</name>
    <dbReference type="NCBI Taxonomy" id="648753"/>
    <lineage>
        <taxon>Bacteria</taxon>
        <taxon>Bacillati</taxon>
        <taxon>Actinomycetota</taxon>
        <taxon>Actinomycetes</taxon>
        <taxon>Mycobacteriales</taxon>
        <taxon>Nocardiaceae</taxon>
        <taxon>Nocardia</taxon>
    </lineage>
</organism>
<name>A0ABP9K418_9NOCA</name>
<protein>
    <submittedName>
        <fullName evidence="1">Uncharacterized protein</fullName>
    </submittedName>
</protein>
<dbReference type="Proteomes" id="UP001500603">
    <property type="component" value="Unassembled WGS sequence"/>
</dbReference>
<gene>
    <name evidence="1" type="ORF">GCM10023318_21690</name>
</gene>
<proteinExistence type="predicted"/>
<reference evidence="2" key="1">
    <citation type="journal article" date="2019" name="Int. J. Syst. Evol. Microbiol.">
        <title>The Global Catalogue of Microorganisms (GCM) 10K type strain sequencing project: providing services to taxonomists for standard genome sequencing and annotation.</title>
        <authorList>
            <consortium name="The Broad Institute Genomics Platform"/>
            <consortium name="The Broad Institute Genome Sequencing Center for Infectious Disease"/>
            <person name="Wu L."/>
            <person name="Ma J."/>
        </authorList>
    </citation>
    <scope>NUCLEOTIDE SEQUENCE [LARGE SCALE GENOMIC DNA]</scope>
    <source>
        <strain evidence="2">JCM 18298</strain>
    </source>
</reference>
<keyword evidence="2" id="KW-1185">Reference proteome</keyword>
<evidence type="ECO:0000313" key="1">
    <source>
        <dbReference type="EMBL" id="GAA5050906.1"/>
    </source>
</evidence>
<sequence>MSNIVGPNRLDVETVLGTIRARPAGVLSPLKHSLGRNGTGTKRDRPQGVLSMSTLRWSNGPGY</sequence>
<dbReference type="EMBL" id="BAABJM010000002">
    <property type="protein sequence ID" value="GAA5050906.1"/>
    <property type="molecule type" value="Genomic_DNA"/>
</dbReference>